<evidence type="ECO:0000256" key="10">
    <source>
        <dbReference type="ARBA" id="ARBA00023004"/>
    </source>
</evidence>
<keyword evidence="15" id="KW-1185">Reference proteome</keyword>
<dbReference type="RefSeq" id="WP_163299710.1">
    <property type="nucleotide sequence ID" value="NZ_JAAGRR010000180.1"/>
</dbReference>
<dbReference type="FunFam" id="1.10.760.10:FF:000004">
    <property type="entry name" value="Cytochrome c peroxidase"/>
    <property type="match status" value="1"/>
</dbReference>
<feature type="binding site" description="axial binding residue" evidence="12">
    <location>
        <position position="179"/>
    </location>
    <ligand>
        <name>heme c</name>
        <dbReference type="ChEBI" id="CHEBI:61717"/>
        <label>2</label>
    </ligand>
    <ligandPart>
        <name>Fe</name>
        <dbReference type="ChEBI" id="CHEBI:18248"/>
    </ligandPart>
</feature>
<feature type="binding site" description="covalent" evidence="11">
    <location>
        <position position="32"/>
    </location>
    <ligand>
        <name>heme c</name>
        <dbReference type="ChEBI" id="CHEBI:61717"/>
        <label>1</label>
    </ligand>
</feature>
<evidence type="ECO:0000259" key="13">
    <source>
        <dbReference type="PROSITE" id="PS51007"/>
    </source>
</evidence>
<dbReference type="InterPro" id="IPR051395">
    <property type="entry name" value="Cytochrome_c_Peroxidase/MauG"/>
</dbReference>
<feature type="binding site" description="axial binding residue" evidence="12">
    <location>
        <position position="253"/>
    </location>
    <ligand>
        <name>heme c</name>
        <dbReference type="ChEBI" id="CHEBI:61717"/>
        <label>2</label>
    </ligand>
    <ligandPart>
        <name>Fe</name>
        <dbReference type="ChEBI" id="CHEBI:18248"/>
    </ligandPart>
</feature>
<dbReference type="PROSITE" id="PS51007">
    <property type="entry name" value="CYTC"/>
    <property type="match status" value="1"/>
</dbReference>
<keyword evidence="2" id="KW-0813">Transport</keyword>
<dbReference type="InterPro" id="IPR026259">
    <property type="entry name" value="MauG/Cytc_peroxidase"/>
</dbReference>
<feature type="binding site" description="axial binding residue" evidence="12">
    <location>
        <position position="33"/>
    </location>
    <ligand>
        <name>heme c</name>
        <dbReference type="ChEBI" id="CHEBI:61717"/>
        <label>1</label>
    </ligand>
    <ligandPart>
        <name>Fe</name>
        <dbReference type="ChEBI" id="CHEBI:18248"/>
    </ligandPart>
</feature>
<dbReference type="InterPro" id="IPR004852">
    <property type="entry name" value="Di-haem_cyt_c_peroxidsae"/>
</dbReference>
<keyword evidence="6" id="KW-0732">Signal</keyword>
<feature type="domain" description="Cytochrome c" evidence="13">
    <location>
        <begin position="161"/>
        <end position="278"/>
    </location>
</feature>
<dbReference type="EMBL" id="JAAGRR010000180">
    <property type="protein sequence ID" value="NDY43469.1"/>
    <property type="molecule type" value="Genomic_DNA"/>
</dbReference>
<dbReference type="GO" id="GO:0046872">
    <property type="term" value="F:metal ion binding"/>
    <property type="evidence" value="ECO:0007669"/>
    <property type="project" value="UniProtKB-KW"/>
</dbReference>
<organism evidence="14 15">
    <name type="scientific">Dissulfurirhabdus thermomarina</name>
    <dbReference type="NCBI Taxonomy" id="1765737"/>
    <lineage>
        <taxon>Bacteria</taxon>
        <taxon>Deltaproteobacteria</taxon>
        <taxon>Dissulfurirhabdaceae</taxon>
        <taxon>Dissulfurirhabdus</taxon>
    </lineage>
</organism>
<dbReference type="GO" id="GO:0009055">
    <property type="term" value="F:electron transfer activity"/>
    <property type="evidence" value="ECO:0007669"/>
    <property type="project" value="InterPro"/>
</dbReference>
<feature type="binding site" description="covalent" evidence="11">
    <location>
        <position position="29"/>
    </location>
    <ligand>
        <name>heme c</name>
        <dbReference type="ChEBI" id="CHEBI:61717"/>
        <label>1</label>
    </ligand>
</feature>
<evidence type="ECO:0000256" key="12">
    <source>
        <dbReference type="PIRSR" id="PIRSR000294-2"/>
    </source>
</evidence>
<evidence type="ECO:0000313" key="14">
    <source>
        <dbReference type="EMBL" id="NDY43469.1"/>
    </source>
</evidence>
<evidence type="ECO:0000256" key="4">
    <source>
        <dbReference type="ARBA" id="ARBA00022617"/>
    </source>
</evidence>
<evidence type="ECO:0000256" key="5">
    <source>
        <dbReference type="ARBA" id="ARBA00022723"/>
    </source>
</evidence>
<keyword evidence="7" id="KW-0574">Periplasm</keyword>
<dbReference type="InterPro" id="IPR009056">
    <property type="entry name" value="Cyt_c-like_dom"/>
</dbReference>
<evidence type="ECO:0000256" key="1">
    <source>
        <dbReference type="ARBA" id="ARBA00004418"/>
    </source>
</evidence>
<dbReference type="InterPro" id="IPR036909">
    <property type="entry name" value="Cyt_c-like_dom_sf"/>
</dbReference>
<keyword evidence="3 14" id="KW-0575">Peroxidase</keyword>
<proteinExistence type="predicted"/>
<dbReference type="GO" id="GO:0020037">
    <property type="term" value="F:heme binding"/>
    <property type="evidence" value="ECO:0007669"/>
    <property type="project" value="InterPro"/>
</dbReference>
<feature type="binding site" description="axial binding residue" evidence="12">
    <location>
        <position position="49"/>
    </location>
    <ligand>
        <name>heme c</name>
        <dbReference type="ChEBI" id="CHEBI:61717"/>
        <label>1</label>
    </ligand>
    <ligandPart>
        <name>Fe</name>
        <dbReference type="ChEBI" id="CHEBI:18248"/>
    </ligandPart>
</feature>
<dbReference type="GO" id="GO:0042597">
    <property type="term" value="C:periplasmic space"/>
    <property type="evidence" value="ECO:0007669"/>
    <property type="project" value="UniProtKB-SubCell"/>
</dbReference>
<protein>
    <submittedName>
        <fullName evidence="14">Cytochrome-c peroxidase</fullName>
    </submittedName>
</protein>
<accession>A0A6N9TQL6</accession>
<reference evidence="14 15" key="1">
    <citation type="submission" date="2020-02" db="EMBL/GenBank/DDBJ databases">
        <title>Comparative genomics of sulfur disproportionating microorganisms.</title>
        <authorList>
            <person name="Ward L.M."/>
            <person name="Bertran E."/>
            <person name="Johnston D.T."/>
        </authorList>
    </citation>
    <scope>NUCLEOTIDE SEQUENCE [LARGE SCALE GENOMIC DNA]</scope>
    <source>
        <strain evidence="14 15">DSM 100025</strain>
    </source>
</reference>
<evidence type="ECO:0000256" key="8">
    <source>
        <dbReference type="ARBA" id="ARBA00022982"/>
    </source>
</evidence>
<keyword evidence="8" id="KW-0249">Electron transport</keyword>
<evidence type="ECO:0000313" key="15">
    <source>
        <dbReference type="Proteomes" id="UP000469346"/>
    </source>
</evidence>
<evidence type="ECO:0000256" key="11">
    <source>
        <dbReference type="PIRSR" id="PIRSR000294-1"/>
    </source>
</evidence>
<sequence>ANPVTPEKVRLGKTLFFDPRISRSQAVSCHTCHNLSLWGVDRQETSIGHAWQRGPRNAPTVLNAVFNLAQFWDGRARDLAEQAGVPIQSPLEMAASKAYVVQVLSSMPGYLRLFREAFPGEADPVTFRNATLAIEAFEATLLTPGAPFDRFLQGDPDALTPEQRKGLALFMDKGCAACHMSLNVGGNGYYQFGVADAPPAGVCPSTDPGREAVVETITCEFVFKAPSLRNVAMTPPYFHSGKVWDLHTAVAIMGSAQLGLRLAPGEVTLVTRFLESLTGRPPVVTLPELPPATDRTPPPAP</sequence>
<keyword evidence="4 11" id="KW-0349">Heme</keyword>
<feature type="binding site" description="covalent" evidence="11">
    <location>
        <position position="178"/>
    </location>
    <ligand>
        <name>heme c</name>
        <dbReference type="ChEBI" id="CHEBI:61717"/>
        <label>2</label>
    </ligand>
</feature>
<dbReference type="AlphaFoldDB" id="A0A6N9TQL6"/>
<evidence type="ECO:0000256" key="7">
    <source>
        <dbReference type="ARBA" id="ARBA00022764"/>
    </source>
</evidence>
<evidence type="ECO:0000256" key="2">
    <source>
        <dbReference type="ARBA" id="ARBA00022448"/>
    </source>
</evidence>
<dbReference type="GO" id="GO:0004130">
    <property type="term" value="F:cytochrome-c peroxidase activity"/>
    <property type="evidence" value="ECO:0007669"/>
    <property type="project" value="TreeGrafter"/>
</dbReference>
<keyword evidence="5 12" id="KW-0479">Metal-binding</keyword>
<dbReference type="PANTHER" id="PTHR30600">
    <property type="entry name" value="CYTOCHROME C PEROXIDASE-RELATED"/>
    <property type="match status" value="1"/>
</dbReference>
<dbReference type="Proteomes" id="UP000469346">
    <property type="component" value="Unassembled WGS sequence"/>
</dbReference>
<name>A0A6N9TQL6_DISTH</name>
<keyword evidence="9" id="KW-0560">Oxidoreductase</keyword>
<dbReference type="PANTHER" id="PTHR30600:SF7">
    <property type="entry name" value="CYTOCHROME C PEROXIDASE-RELATED"/>
    <property type="match status" value="1"/>
</dbReference>
<comment type="subcellular location">
    <subcellularLocation>
        <location evidence="1">Periplasm</location>
    </subcellularLocation>
</comment>
<dbReference type="SUPFAM" id="SSF46626">
    <property type="entry name" value="Cytochrome c"/>
    <property type="match status" value="2"/>
</dbReference>
<evidence type="ECO:0000256" key="9">
    <source>
        <dbReference type="ARBA" id="ARBA00023002"/>
    </source>
</evidence>
<gene>
    <name evidence="14" type="ORF">G3N55_11525</name>
</gene>
<feature type="non-terminal residue" evidence="14">
    <location>
        <position position="1"/>
    </location>
</feature>
<comment type="caution">
    <text evidence="14">The sequence shown here is derived from an EMBL/GenBank/DDBJ whole genome shotgun (WGS) entry which is preliminary data.</text>
</comment>
<dbReference type="Pfam" id="PF03150">
    <property type="entry name" value="CCP_MauG"/>
    <property type="match status" value="1"/>
</dbReference>
<dbReference type="Gene3D" id="1.10.760.10">
    <property type="entry name" value="Cytochrome c-like domain"/>
    <property type="match status" value="2"/>
</dbReference>
<feature type="binding site" description="covalent" evidence="11">
    <location>
        <position position="175"/>
    </location>
    <ligand>
        <name>heme c</name>
        <dbReference type="ChEBI" id="CHEBI:61717"/>
        <label>2</label>
    </ligand>
</feature>
<comment type="cofactor">
    <cofactor evidence="11">
        <name>heme</name>
        <dbReference type="ChEBI" id="CHEBI:30413"/>
    </cofactor>
    <text evidence="11">Binds 2 heme groups.</text>
</comment>
<evidence type="ECO:0000256" key="6">
    <source>
        <dbReference type="ARBA" id="ARBA00022729"/>
    </source>
</evidence>
<dbReference type="PIRSF" id="PIRSF000294">
    <property type="entry name" value="Cytochrome-c_peroxidase"/>
    <property type="match status" value="1"/>
</dbReference>
<evidence type="ECO:0000256" key="3">
    <source>
        <dbReference type="ARBA" id="ARBA00022559"/>
    </source>
</evidence>
<comment type="PTM">
    <text evidence="11">Binds 2 heme groups per subunit.</text>
</comment>
<keyword evidence="10 12" id="KW-0408">Iron</keyword>